<sequence length="101" mass="11690">MSKQSTFSEVKETIFPTLEQYVPIVARVHGKNHPEFHEVHQIVTALIEKTKIADTEKPDLKEEFIKLRDVSNNYTVPDDVCESYEAVYKMLGELDEAYQTD</sequence>
<protein>
    <recommendedName>
        <fullName evidence="3">Iron-sulfur cluster repair di-iron protein, ric</fullName>
    </recommendedName>
</protein>
<dbReference type="OrthoDB" id="9797132at2"/>
<proteinExistence type="predicted"/>
<dbReference type="Proteomes" id="UP000262072">
    <property type="component" value="Unassembled WGS sequence"/>
</dbReference>
<name>A0A383TAB9_9LACT</name>
<dbReference type="AlphaFoldDB" id="A0A383TAB9"/>
<organism evidence="1 2">
    <name type="scientific">Trichococcus shcherbakoviae</name>
    <dbReference type="NCBI Taxonomy" id="2094020"/>
    <lineage>
        <taxon>Bacteria</taxon>
        <taxon>Bacillati</taxon>
        <taxon>Bacillota</taxon>
        <taxon>Bacilli</taxon>
        <taxon>Lactobacillales</taxon>
        <taxon>Carnobacteriaceae</taxon>
        <taxon>Trichococcus</taxon>
    </lineage>
</organism>
<dbReference type="EMBL" id="UNRR01000007">
    <property type="protein sequence ID" value="SYZ77282.1"/>
    <property type="molecule type" value="Genomic_DNA"/>
</dbReference>
<reference evidence="2" key="1">
    <citation type="submission" date="2018-05" db="EMBL/GenBank/DDBJ databases">
        <authorList>
            <person name="Strepis N."/>
        </authorList>
    </citation>
    <scope>NUCLEOTIDE SEQUENCE [LARGE SCALE GENOMIC DNA]</scope>
</reference>
<gene>
    <name evidence="1" type="ORF">TART1_0050</name>
</gene>
<evidence type="ECO:0008006" key="3">
    <source>
        <dbReference type="Google" id="ProtNLM"/>
    </source>
</evidence>
<evidence type="ECO:0000313" key="2">
    <source>
        <dbReference type="Proteomes" id="UP000262072"/>
    </source>
</evidence>
<evidence type="ECO:0000313" key="1">
    <source>
        <dbReference type="EMBL" id="SYZ77282.1"/>
    </source>
</evidence>
<dbReference type="RefSeq" id="WP_119092186.1">
    <property type="nucleotide sequence ID" value="NZ_UNRR01000007.1"/>
</dbReference>
<accession>A0A383TAB9</accession>